<dbReference type="PANTHER" id="PTHR11802:SF472">
    <property type="entry name" value="SERINE CARBOXYPEPTIDASE CPVL-RELATED"/>
    <property type="match status" value="1"/>
</dbReference>
<evidence type="ECO:0000256" key="7">
    <source>
        <dbReference type="RuleBase" id="RU361156"/>
    </source>
</evidence>
<keyword evidence="5 7" id="KW-0378">Hydrolase</keyword>
<reference evidence="9" key="1">
    <citation type="submission" date="2020-06" db="EMBL/GenBank/DDBJ databases">
        <authorList>
            <person name="Ji K."/>
            <person name="Li J."/>
        </authorList>
    </citation>
    <scope>NUCLEOTIDE SEQUENCE</scope>
    <source>
        <strain evidence="9">JKM2019</strain>
        <tissue evidence="9">Whole body</tissue>
    </source>
</reference>
<dbReference type="Proteomes" id="UP000828236">
    <property type="component" value="Unassembled WGS sequence"/>
</dbReference>
<dbReference type="PROSITE" id="PS00131">
    <property type="entry name" value="CARBOXYPEPT_SER_SER"/>
    <property type="match status" value="1"/>
</dbReference>
<evidence type="ECO:0000256" key="6">
    <source>
        <dbReference type="ARBA" id="ARBA00023180"/>
    </source>
</evidence>
<dbReference type="EC" id="3.4.16.-" evidence="7"/>
<evidence type="ECO:0000313" key="9">
    <source>
        <dbReference type="EMBL" id="KAH7640479.1"/>
    </source>
</evidence>
<keyword evidence="6" id="KW-0325">Glycoprotein</keyword>
<dbReference type="FunFam" id="3.40.50.1820:FF:000096">
    <property type="entry name" value="Carboxypeptidase vitellogenic-like"/>
    <property type="match status" value="1"/>
</dbReference>
<reference evidence="9" key="2">
    <citation type="journal article" date="2021" name="World Allergy Organ. J.">
        <title>Chromosome-level assembly of Dermatophagoides farinae genome and transcriptome reveals two novel allergens Der f 37 and Der f 39.</title>
        <authorList>
            <person name="Chen J."/>
            <person name="Cai Z."/>
            <person name="Fan D."/>
            <person name="Hu J."/>
            <person name="Hou Y."/>
            <person name="He Y."/>
            <person name="Zhang Z."/>
            <person name="Zhao Z."/>
            <person name="Gao P."/>
            <person name="Hu W."/>
            <person name="Sun J."/>
            <person name="Li J."/>
            <person name="Ji K."/>
        </authorList>
    </citation>
    <scope>NUCLEOTIDE SEQUENCE</scope>
    <source>
        <strain evidence="9">JKM2019</strain>
    </source>
</reference>
<evidence type="ECO:0000256" key="1">
    <source>
        <dbReference type="ARBA" id="ARBA00009431"/>
    </source>
</evidence>
<evidence type="ECO:0000256" key="5">
    <source>
        <dbReference type="ARBA" id="ARBA00022801"/>
    </source>
</evidence>
<feature type="transmembrane region" description="Helical" evidence="8">
    <location>
        <begin position="9"/>
        <end position="29"/>
    </location>
</feature>
<dbReference type="PANTHER" id="PTHR11802">
    <property type="entry name" value="SERINE PROTEASE FAMILY S10 SERINE CARBOXYPEPTIDASE"/>
    <property type="match status" value="1"/>
</dbReference>
<keyword evidence="8" id="KW-1133">Transmembrane helix</keyword>
<evidence type="ECO:0000256" key="4">
    <source>
        <dbReference type="ARBA" id="ARBA00022729"/>
    </source>
</evidence>
<comment type="similarity">
    <text evidence="1 7">Belongs to the peptidase S10 family.</text>
</comment>
<name>A0A9D4SFM8_DERFA</name>
<evidence type="ECO:0000256" key="8">
    <source>
        <dbReference type="SAM" id="Phobius"/>
    </source>
</evidence>
<dbReference type="GO" id="GO:0006508">
    <property type="term" value="P:proteolysis"/>
    <property type="evidence" value="ECO:0007669"/>
    <property type="project" value="UniProtKB-KW"/>
</dbReference>
<keyword evidence="8" id="KW-0472">Membrane</keyword>
<protein>
    <recommendedName>
        <fullName evidence="7">Carboxypeptidase</fullName>
        <ecNumber evidence="7">3.4.16.-</ecNumber>
    </recommendedName>
</protein>
<dbReference type="GO" id="GO:0004185">
    <property type="term" value="F:serine-type carboxypeptidase activity"/>
    <property type="evidence" value="ECO:0007669"/>
    <property type="project" value="UniProtKB-UniRule"/>
</dbReference>
<evidence type="ECO:0000256" key="2">
    <source>
        <dbReference type="ARBA" id="ARBA00022645"/>
    </source>
</evidence>
<proteinExistence type="inferred from homology"/>
<dbReference type="Gene3D" id="3.40.50.1820">
    <property type="entry name" value="alpha/beta hydrolase"/>
    <property type="match status" value="1"/>
</dbReference>
<organism evidence="9">
    <name type="scientific">Dermatophagoides farinae</name>
    <name type="common">American house dust mite</name>
    <dbReference type="NCBI Taxonomy" id="6954"/>
    <lineage>
        <taxon>Eukaryota</taxon>
        <taxon>Metazoa</taxon>
        <taxon>Ecdysozoa</taxon>
        <taxon>Arthropoda</taxon>
        <taxon>Chelicerata</taxon>
        <taxon>Arachnida</taxon>
        <taxon>Acari</taxon>
        <taxon>Acariformes</taxon>
        <taxon>Sarcoptiformes</taxon>
        <taxon>Astigmata</taxon>
        <taxon>Psoroptidia</taxon>
        <taxon>Analgoidea</taxon>
        <taxon>Pyroglyphidae</taxon>
        <taxon>Dermatophagoidinae</taxon>
        <taxon>Dermatophagoides</taxon>
    </lineage>
</organism>
<keyword evidence="2 7" id="KW-0121">Carboxypeptidase</keyword>
<dbReference type="Pfam" id="PF00450">
    <property type="entry name" value="Peptidase_S10"/>
    <property type="match status" value="1"/>
</dbReference>
<dbReference type="PRINTS" id="PR00724">
    <property type="entry name" value="CRBOXYPTASEC"/>
</dbReference>
<dbReference type="InterPro" id="IPR001563">
    <property type="entry name" value="Peptidase_S10"/>
</dbReference>
<accession>A0A9D4SFM8</accession>
<evidence type="ECO:0000256" key="3">
    <source>
        <dbReference type="ARBA" id="ARBA00022670"/>
    </source>
</evidence>
<dbReference type="EMBL" id="SDOV01000005">
    <property type="protein sequence ID" value="KAH7640479.1"/>
    <property type="molecule type" value="Genomic_DNA"/>
</dbReference>
<keyword evidence="4" id="KW-0732">Signal</keyword>
<dbReference type="AlphaFoldDB" id="A0A9D4SFM8"/>
<comment type="caution">
    <text evidence="9">The sequence shown here is derived from an EMBL/GenBank/DDBJ whole genome shotgun (WGS) entry which is preliminary data.</text>
</comment>
<dbReference type="InterPro" id="IPR029058">
    <property type="entry name" value="AB_hydrolase_fold"/>
</dbReference>
<sequence>MIKIKINSIIFIITLIIGLSNGFFLKNLYPPTETANRLIGTIDSKPLFLTPYIESGQLDKGRRLSEVVGLTGLDLKSYSGFLTVNKTYDSNIKTDVPVLLWLQGGPGGSSLFGLFVENGPIKVSANGIPYMRDSTWNREFAVLYIDNPVGTGFSFTKDDRGYATNEVDVAENLYEALRQFFTLYYEYKGNAFFLTGESYAGKYVPAIGYKIHCMGKEAEKSGINLQGLAIGDGFSDPKHMVDYGDYLYQVGLIDEIQRAHFKEEQRLAIKYIDDGQMMKAAQIFDRLLDGDFDKKSYFYNATGLNFYYNILYDRQPDDFGYYSKFLASAKTRESIHVGNLHFGDDSIRVEEHLLNDMMASVSPWIEKLLDGNYRLMFYSGQLDIIVAAPLTENFLRHLKWKRSNEYRMAKRLIYRISPNDQSVAGYVRQAGNLYQVIIRNAGHILPYDQPKVALDMITRFVKNESF</sequence>
<keyword evidence="3 7" id="KW-0645">Protease</keyword>
<dbReference type="InterPro" id="IPR018202">
    <property type="entry name" value="Ser_caboxypep_ser_AS"/>
</dbReference>
<gene>
    <name evidence="9" type="ORF">HUG17_7946</name>
</gene>
<keyword evidence="8" id="KW-0812">Transmembrane</keyword>
<dbReference type="SUPFAM" id="SSF53474">
    <property type="entry name" value="alpha/beta-Hydrolases"/>
    <property type="match status" value="1"/>
</dbReference>